<dbReference type="NCBIfam" id="NF002652">
    <property type="entry name" value="PRK02318.2-5"/>
    <property type="match status" value="1"/>
</dbReference>
<keyword evidence="6" id="KW-0520">NAD</keyword>
<dbReference type="Proteomes" id="UP000030653">
    <property type="component" value="Unassembled WGS sequence"/>
</dbReference>
<feature type="domain" description="Mannitol dehydrogenase N-terminal" evidence="8">
    <location>
        <begin position="11"/>
        <end position="216"/>
    </location>
</feature>
<dbReference type="InterPro" id="IPR023028">
    <property type="entry name" value="Mannitol_1_phos_5_DH"/>
</dbReference>
<dbReference type="Gene3D" id="1.10.1040.10">
    <property type="entry name" value="N-(1-d-carboxylethyl)-l-norvaline Dehydrogenase, domain 2"/>
    <property type="match status" value="1"/>
</dbReference>
<dbReference type="AlphaFoldDB" id="M5FSW9"/>
<dbReference type="SUPFAM" id="SSF48179">
    <property type="entry name" value="6-phosphogluconate dehydrogenase C-terminal domain-like"/>
    <property type="match status" value="1"/>
</dbReference>
<dbReference type="OrthoDB" id="418169at2759"/>
<dbReference type="InterPro" id="IPR008927">
    <property type="entry name" value="6-PGluconate_DH-like_C_sf"/>
</dbReference>
<evidence type="ECO:0000256" key="2">
    <source>
        <dbReference type="ARBA" id="ARBA00011245"/>
    </source>
</evidence>
<organism evidence="10 11">
    <name type="scientific">Dacryopinax primogenitus (strain DJM 731)</name>
    <name type="common">Brown rot fungus</name>
    <dbReference type="NCBI Taxonomy" id="1858805"/>
    <lineage>
        <taxon>Eukaryota</taxon>
        <taxon>Fungi</taxon>
        <taxon>Dikarya</taxon>
        <taxon>Basidiomycota</taxon>
        <taxon>Agaricomycotina</taxon>
        <taxon>Dacrymycetes</taxon>
        <taxon>Dacrymycetales</taxon>
        <taxon>Dacrymycetaceae</taxon>
        <taxon>Dacryopinax</taxon>
    </lineage>
</organism>
<evidence type="ECO:0000259" key="8">
    <source>
        <dbReference type="Pfam" id="PF01232"/>
    </source>
</evidence>
<reference evidence="10 11" key="1">
    <citation type="journal article" date="2012" name="Science">
        <title>The Paleozoic origin of enzymatic lignin decomposition reconstructed from 31 fungal genomes.</title>
        <authorList>
            <person name="Floudas D."/>
            <person name="Binder M."/>
            <person name="Riley R."/>
            <person name="Barry K."/>
            <person name="Blanchette R.A."/>
            <person name="Henrissat B."/>
            <person name="Martinez A.T."/>
            <person name="Otillar R."/>
            <person name="Spatafora J.W."/>
            <person name="Yadav J.S."/>
            <person name="Aerts A."/>
            <person name="Benoit I."/>
            <person name="Boyd A."/>
            <person name="Carlson A."/>
            <person name="Copeland A."/>
            <person name="Coutinho P.M."/>
            <person name="de Vries R.P."/>
            <person name="Ferreira P."/>
            <person name="Findley K."/>
            <person name="Foster B."/>
            <person name="Gaskell J."/>
            <person name="Glotzer D."/>
            <person name="Gorecki P."/>
            <person name="Heitman J."/>
            <person name="Hesse C."/>
            <person name="Hori C."/>
            <person name="Igarashi K."/>
            <person name="Jurgens J.A."/>
            <person name="Kallen N."/>
            <person name="Kersten P."/>
            <person name="Kohler A."/>
            <person name="Kuees U."/>
            <person name="Kumar T.K.A."/>
            <person name="Kuo A."/>
            <person name="LaButti K."/>
            <person name="Larrondo L.F."/>
            <person name="Lindquist E."/>
            <person name="Ling A."/>
            <person name="Lombard V."/>
            <person name="Lucas S."/>
            <person name="Lundell T."/>
            <person name="Martin R."/>
            <person name="McLaughlin D.J."/>
            <person name="Morgenstern I."/>
            <person name="Morin E."/>
            <person name="Murat C."/>
            <person name="Nagy L.G."/>
            <person name="Nolan M."/>
            <person name="Ohm R.A."/>
            <person name="Patyshakuliyeva A."/>
            <person name="Rokas A."/>
            <person name="Ruiz-Duenas F.J."/>
            <person name="Sabat G."/>
            <person name="Salamov A."/>
            <person name="Samejima M."/>
            <person name="Schmutz J."/>
            <person name="Slot J.C."/>
            <person name="St John F."/>
            <person name="Stenlid J."/>
            <person name="Sun H."/>
            <person name="Sun S."/>
            <person name="Syed K."/>
            <person name="Tsang A."/>
            <person name="Wiebenga A."/>
            <person name="Young D."/>
            <person name="Pisabarro A."/>
            <person name="Eastwood D.C."/>
            <person name="Martin F."/>
            <person name="Cullen D."/>
            <person name="Grigoriev I.V."/>
            <person name="Hibbett D.S."/>
        </authorList>
    </citation>
    <scope>NUCLEOTIDE SEQUENCE [LARGE SCALE GENOMIC DNA]</scope>
    <source>
        <strain evidence="10 11">DJM-731 SS1</strain>
    </source>
</reference>
<evidence type="ECO:0000256" key="3">
    <source>
        <dbReference type="ARBA" id="ARBA00012939"/>
    </source>
</evidence>
<dbReference type="GeneID" id="63685703"/>
<dbReference type="HAMAP" id="MF_00196">
    <property type="entry name" value="Mannitol_dehydrog"/>
    <property type="match status" value="1"/>
</dbReference>
<proteinExistence type="inferred from homology"/>
<accession>M5FSW9</accession>
<dbReference type="STRING" id="1858805.M5FSW9"/>
<dbReference type="Gene3D" id="3.40.50.720">
    <property type="entry name" value="NAD(P)-binding Rossmann-like Domain"/>
    <property type="match status" value="1"/>
</dbReference>
<evidence type="ECO:0000256" key="5">
    <source>
        <dbReference type="ARBA" id="ARBA00023002"/>
    </source>
</evidence>
<gene>
    <name evidence="10" type="ORF">DACRYDRAFT_118690</name>
</gene>
<dbReference type="PANTHER" id="PTHR30524">
    <property type="entry name" value="MANNITOL-1-PHOSPHATE 5-DEHYDROGENASE"/>
    <property type="match status" value="1"/>
</dbReference>
<evidence type="ECO:0000259" key="9">
    <source>
        <dbReference type="Pfam" id="PF08125"/>
    </source>
</evidence>
<evidence type="ECO:0000256" key="7">
    <source>
        <dbReference type="ARBA" id="ARBA00048615"/>
    </source>
</evidence>
<dbReference type="InterPro" id="IPR023027">
    <property type="entry name" value="Mannitol_DH_CS"/>
</dbReference>
<dbReference type="GO" id="GO:0019592">
    <property type="term" value="P:mannitol catabolic process"/>
    <property type="evidence" value="ECO:0007669"/>
    <property type="project" value="TreeGrafter"/>
</dbReference>
<dbReference type="SUPFAM" id="SSF51735">
    <property type="entry name" value="NAD(P)-binding Rossmann-fold domains"/>
    <property type="match status" value="1"/>
</dbReference>
<name>M5FSW9_DACPD</name>
<dbReference type="InterPro" id="IPR013328">
    <property type="entry name" value="6PGD_dom2"/>
</dbReference>
<dbReference type="InterPro" id="IPR013118">
    <property type="entry name" value="Mannitol_DH_C"/>
</dbReference>
<dbReference type="Pfam" id="PF01232">
    <property type="entry name" value="Mannitol_dh"/>
    <property type="match status" value="1"/>
</dbReference>
<dbReference type="PANTHER" id="PTHR30524:SF0">
    <property type="entry name" value="ALTRONATE OXIDOREDUCTASE-RELATED"/>
    <property type="match status" value="1"/>
</dbReference>
<evidence type="ECO:0000256" key="6">
    <source>
        <dbReference type="ARBA" id="ARBA00023027"/>
    </source>
</evidence>
<dbReference type="PRINTS" id="PR00084">
    <property type="entry name" value="MTLDHDRGNASE"/>
</dbReference>
<dbReference type="EC" id="1.1.1.17" evidence="3"/>
<dbReference type="EMBL" id="JH795873">
    <property type="protein sequence ID" value="EJT98404.1"/>
    <property type="molecule type" value="Genomic_DNA"/>
</dbReference>
<dbReference type="RefSeq" id="XP_040625302.1">
    <property type="nucleotide sequence ID" value="XM_040770641.1"/>
</dbReference>
<keyword evidence="11" id="KW-1185">Reference proteome</keyword>
<dbReference type="InterPro" id="IPR013131">
    <property type="entry name" value="Mannitol_DH_N"/>
</dbReference>
<dbReference type="GO" id="GO:0008926">
    <property type="term" value="F:mannitol-1-phosphate 5-dehydrogenase activity"/>
    <property type="evidence" value="ECO:0007669"/>
    <property type="project" value="UniProtKB-EC"/>
</dbReference>
<protein>
    <recommendedName>
        <fullName evidence="4">Mannitol-1-phosphate 5-dehydrogenase</fullName>
        <ecNumber evidence="3">1.1.1.17</ecNumber>
    </recommendedName>
</protein>
<comment type="similarity">
    <text evidence="1">Belongs to the mannitol dehydrogenase family.</text>
</comment>
<evidence type="ECO:0000256" key="4">
    <source>
        <dbReference type="ARBA" id="ARBA00016219"/>
    </source>
</evidence>
<dbReference type="InterPro" id="IPR000669">
    <property type="entry name" value="Mannitol_DH"/>
</dbReference>
<comment type="catalytic activity">
    <reaction evidence="7">
        <text>D-mannitol 1-phosphate + NAD(+) = beta-D-fructose 6-phosphate + NADH + H(+)</text>
        <dbReference type="Rhea" id="RHEA:19661"/>
        <dbReference type="ChEBI" id="CHEBI:15378"/>
        <dbReference type="ChEBI" id="CHEBI:57540"/>
        <dbReference type="ChEBI" id="CHEBI:57634"/>
        <dbReference type="ChEBI" id="CHEBI:57945"/>
        <dbReference type="ChEBI" id="CHEBI:61381"/>
        <dbReference type="EC" id="1.1.1.17"/>
    </reaction>
</comment>
<keyword evidence="5" id="KW-0560">Oxidoreductase</keyword>
<feature type="domain" description="Mannitol dehydrogenase C-terminal" evidence="9">
    <location>
        <begin position="222"/>
        <end position="375"/>
    </location>
</feature>
<dbReference type="InterPro" id="IPR036291">
    <property type="entry name" value="NAD(P)-bd_dom_sf"/>
</dbReference>
<dbReference type="NCBIfam" id="NF002646">
    <property type="entry name" value="PRK02318.1-2"/>
    <property type="match status" value="1"/>
</dbReference>
<evidence type="ECO:0000313" key="11">
    <source>
        <dbReference type="Proteomes" id="UP000030653"/>
    </source>
</evidence>
<evidence type="ECO:0000313" key="10">
    <source>
        <dbReference type="EMBL" id="EJT98404.1"/>
    </source>
</evidence>
<dbReference type="PROSITE" id="PS00974">
    <property type="entry name" value="MANNITOL_DHGENASE"/>
    <property type="match status" value="1"/>
</dbReference>
<dbReference type="GO" id="GO:0005829">
    <property type="term" value="C:cytosol"/>
    <property type="evidence" value="ECO:0007669"/>
    <property type="project" value="TreeGrafter"/>
</dbReference>
<evidence type="ECO:0000256" key="1">
    <source>
        <dbReference type="ARBA" id="ARBA00006541"/>
    </source>
</evidence>
<dbReference type="HOGENOM" id="CLU_036089_2_0_1"/>
<dbReference type="OMA" id="APFIERK"/>
<sequence>MLRDRDTATKKALHFGAGNIGRGFIGPLLANSGYHVIFADVDEDTINKLNEVDTYGVHILDKDEHFRHVEPIGNVSGVLSHQPDAQFFTADPTVHLITTAVGPNVLPKIAPTIAEGLSQRRKSHPDGGINIIACENKVGATAMLRDEVLKSLSPEDAAWVKEHVGFANCSVDRIIPPFDPSEDPEADNDLDVGVEGFFEWVVESPALKEPKPHIEGMQLTADLVAYVERKLYTLNTGHATCAYLGYLKGLSTIDVAILDPDIRRAVEGALEQSGAALIKKHDFNVKEHQAYKQKILERFENPALKDSTDRVGRQPMRKLGKQDRLVGPAMMCRELELPNDWLLNAVAACLLYDVEDDEQAKELTGMIAEDGVIKVVRELTGLTMDEVSTVERKYEELKKWKKQSGRLETAFFFREGACV</sequence>
<dbReference type="Pfam" id="PF08125">
    <property type="entry name" value="Mannitol_dh_C"/>
    <property type="match status" value="1"/>
</dbReference>
<comment type="subunit">
    <text evidence="2">Monomer.</text>
</comment>